<keyword evidence="1" id="KW-0723">Serine/threonine-protein kinase</keyword>
<organism evidence="10 11">
    <name type="scientific">Saprolegnia diclina (strain VS20)</name>
    <dbReference type="NCBI Taxonomy" id="1156394"/>
    <lineage>
        <taxon>Eukaryota</taxon>
        <taxon>Sar</taxon>
        <taxon>Stramenopiles</taxon>
        <taxon>Oomycota</taxon>
        <taxon>Saprolegniomycetes</taxon>
        <taxon>Saprolegniales</taxon>
        <taxon>Saprolegniaceae</taxon>
        <taxon>Saprolegnia</taxon>
    </lineage>
</organism>
<reference evidence="10 11" key="1">
    <citation type="submission" date="2012-04" db="EMBL/GenBank/DDBJ databases">
        <title>The Genome Sequence of Saprolegnia declina VS20.</title>
        <authorList>
            <consortium name="The Broad Institute Genome Sequencing Platform"/>
            <person name="Russ C."/>
            <person name="Nusbaum C."/>
            <person name="Tyler B."/>
            <person name="van West P."/>
            <person name="Dieguez-Uribeondo J."/>
            <person name="de Bruijn I."/>
            <person name="Tripathy S."/>
            <person name="Jiang R."/>
            <person name="Young S.K."/>
            <person name="Zeng Q."/>
            <person name="Gargeya S."/>
            <person name="Fitzgerald M."/>
            <person name="Haas B."/>
            <person name="Abouelleil A."/>
            <person name="Alvarado L."/>
            <person name="Arachchi H.M."/>
            <person name="Berlin A."/>
            <person name="Chapman S.B."/>
            <person name="Goldberg J."/>
            <person name="Griggs A."/>
            <person name="Gujja S."/>
            <person name="Hansen M."/>
            <person name="Howarth C."/>
            <person name="Imamovic A."/>
            <person name="Larimer J."/>
            <person name="McCowen C."/>
            <person name="Montmayeur A."/>
            <person name="Murphy C."/>
            <person name="Neiman D."/>
            <person name="Pearson M."/>
            <person name="Priest M."/>
            <person name="Roberts A."/>
            <person name="Saif S."/>
            <person name="Shea T."/>
            <person name="Sisk P."/>
            <person name="Sykes S."/>
            <person name="Wortman J."/>
            <person name="Nusbaum C."/>
            <person name="Birren B."/>
        </authorList>
    </citation>
    <scope>NUCLEOTIDE SEQUENCE [LARGE SCALE GENOMIC DNA]</scope>
    <source>
        <strain evidence="10 11">VS20</strain>
    </source>
</reference>
<sequence length="389" mass="41978">MQRPSLSVAAVRGGTARGSSFSRAAQWAALTKAPCTGKPVPFAPYVRPSLDDVYDIDRSALLAAGGSAYLVRGRHKASGRAVAIKRMTRSVTNSAYALKDVRGEIACLRALQGHPHIVRLLDHFDDVNNEHGDDRTISLVLELAAHGDLLSYVTAHGPLSETATKHIALQLLAAVDAMHAQGIVHRDLKLENILVTAIDPNAPWKLTVQVADFGFATSCRHPLTRQCGTDGYMAPEMCRKQAYGASIDVFSLGVVVHAMLLHRLPFDGADFSSSLTYGTLSADATDFVQQLLQLHPTKRATIAAARAHPWLHDTTAPLEGFVQQLLALVVEHKLLSTGDYMTKTAPGLDLLANCFAEVDPPRLVPLDLPTLRRHVTSLVACFHGVCVAD</sequence>
<evidence type="ECO:0000259" key="9">
    <source>
        <dbReference type="PROSITE" id="PS50011"/>
    </source>
</evidence>
<dbReference type="GO" id="GO:0004674">
    <property type="term" value="F:protein serine/threonine kinase activity"/>
    <property type="evidence" value="ECO:0007669"/>
    <property type="project" value="UniProtKB-KW"/>
</dbReference>
<dbReference type="PROSITE" id="PS00108">
    <property type="entry name" value="PROTEIN_KINASE_ST"/>
    <property type="match status" value="1"/>
</dbReference>
<protein>
    <submittedName>
        <fullName evidence="10">CAMK protein kinase</fullName>
    </submittedName>
</protein>
<feature type="binding site" evidence="7">
    <location>
        <begin position="191"/>
        <end position="192"/>
    </location>
    <ligand>
        <name>ATP</name>
        <dbReference type="ChEBI" id="CHEBI:30616"/>
    </ligand>
</feature>
<dbReference type="STRING" id="1156394.T0Q754"/>
<dbReference type="PROSITE" id="PS50011">
    <property type="entry name" value="PROTEIN_KINASE_DOM"/>
    <property type="match status" value="1"/>
</dbReference>
<name>T0Q754_SAPDV</name>
<evidence type="ECO:0000313" key="10">
    <source>
        <dbReference type="EMBL" id="EQC29305.1"/>
    </source>
</evidence>
<dbReference type="GO" id="GO:0005524">
    <property type="term" value="F:ATP binding"/>
    <property type="evidence" value="ECO:0007669"/>
    <property type="project" value="UniProtKB-KW"/>
</dbReference>
<dbReference type="Gene3D" id="1.10.510.10">
    <property type="entry name" value="Transferase(Phosphotransferase) domain 1"/>
    <property type="match status" value="1"/>
</dbReference>
<dbReference type="InterPro" id="IPR030616">
    <property type="entry name" value="Aur-like"/>
</dbReference>
<accession>T0Q754</accession>
<dbReference type="GeneID" id="19953701"/>
<keyword evidence="3 7" id="KW-0547">Nucleotide-binding</keyword>
<evidence type="ECO:0000256" key="8">
    <source>
        <dbReference type="PIRSR" id="PIRSR630616-3"/>
    </source>
</evidence>
<keyword evidence="5 7" id="KW-0067">ATP-binding</keyword>
<evidence type="ECO:0000256" key="2">
    <source>
        <dbReference type="ARBA" id="ARBA00022679"/>
    </source>
</evidence>
<evidence type="ECO:0000256" key="7">
    <source>
        <dbReference type="PIRSR" id="PIRSR630616-2"/>
    </source>
</evidence>
<feature type="cross-link" description="Glycyl lysine isopeptide (Lys-Gly) (interchain with G-Cter in SUMO2)" evidence="8">
    <location>
        <position position="189"/>
    </location>
</feature>
<dbReference type="EMBL" id="JH767185">
    <property type="protein sequence ID" value="EQC29305.1"/>
    <property type="molecule type" value="Genomic_DNA"/>
</dbReference>
<dbReference type="InParanoid" id="T0Q754"/>
<dbReference type="Proteomes" id="UP000030762">
    <property type="component" value="Unassembled WGS sequence"/>
</dbReference>
<dbReference type="PANTHER" id="PTHR24350">
    <property type="entry name" value="SERINE/THREONINE-PROTEIN KINASE IAL-RELATED"/>
    <property type="match status" value="1"/>
</dbReference>
<dbReference type="OrthoDB" id="74586at2759"/>
<keyword evidence="4 10" id="KW-0418">Kinase</keyword>
<dbReference type="AlphaFoldDB" id="T0Q754"/>
<dbReference type="InterPro" id="IPR011009">
    <property type="entry name" value="Kinase-like_dom_sf"/>
</dbReference>
<dbReference type="Pfam" id="PF00069">
    <property type="entry name" value="Pkinase"/>
    <property type="match status" value="1"/>
</dbReference>
<dbReference type="SUPFAM" id="SSF56112">
    <property type="entry name" value="Protein kinase-like (PK-like)"/>
    <property type="match status" value="1"/>
</dbReference>
<evidence type="ECO:0000256" key="3">
    <source>
        <dbReference type="ARBA" id="ARBA00022741"/>
    </source>
</evidence>
<evidence type="ECO:0000256" key="5">
    <source>
        <dbReference type="ARBA" id="ARBA00022840"/>
    </source>
</evidence>
<dbReference type="eggNOG" id="KOG0032">
    <property type="taxonomic scope" value="Eukaryota"/>
</dbReference>
<dbReference type="OMA" id="APEMCRK"/>
<proteinExistence type="predicted"/>
<keyword evidence="11" id="KW-1185">Reference proteome</keyword>
<dbReference type="InterPro" id="IPR008271">
    <property type="entry name" value="Ser/Thr_kinase_AS"/>
</dbReference>
<dbReference type="RefSeq" id="XP_008617279.1">
    <property type="nucleotide sequence ID" value="XM_008619057.1"/>
</dbReference>
<keyword evidence="2" id="KW-0808">Transferase</keyword>
<evidence type="ECO:0000256" key="6">
    <source>
        <dbReference type="PIRSR" id="PIRSR630616-1"/>
    </source>
</evidence>
<evidence type="ECO:0000256" key="4">
    <source>
        <dbReference type="ARBA" id="ARBA00022777"/>
    </source>
</evidence>
<feature type="domain" description="Protein kinase" evidence="9">
    <location>
        <begin position="56"/>
        <end position="311"/>
    </location>
</feature>
<dbReference type="InterPro" id="IPR000719">
    <property type="entry name" value="Prot_kinase_dom"/>
</dbReference>
<feature type="binding site" evidence="7">
    <location>
        <position position="212"/>
    </location>
    <ligand>
        <name>ATP</name>
        <dbReference type="ChEBI" id="CHEBI:30616"/>
    </ligand>
</feature>
<feature type="active site" description="Proton acceptor" evidence="6">
    <location>
        <position position="187"/>
    </location>
</feature>
<gene>
    <name evidence="10" type="ORF">SDRG_12974</name>
</gene>
<dbReference type="VEuPathDB" id="FungiDB:SDRG_12974"/>
<evidence type="ECO:0000256" key="1">
    <source>
        <dbReference type="ARBA" id="ARBA00022527"/>
    </source>
</evidence>
<feature type="binding site" evidence="7">
    <location>
        <begin position="142"/>
        <end position="144"/>
    </location>
    <ligand>
        <name>ATP</name>
        <dbReference type="ChEBI" id="CHEBI:30616"/>
    </ligand>
</feature>
<feature type="binding site" evidence="7">
    <location>
        <position position="85"/>
    </location>
    <ligand>
        <name>ATP</name>
        <dbReference type="ChEBI" id="CHEBI:30616"/>
    </ligand>
</feature>
<dbReference type="SMART" id="SM00220">
    <property type="entry name" value="S_TKc"/>
    <property type="match status" value="1"/>
</dbReference>
<evidence type="ECO:0000313" key="11">
    <source>
        <dbReference type="Proteomes" id="UP000030762"/>
    </source>
</evidence>